<gene>
    <name evidence="2" type="ORF">C8J55DRAFT_493356</name>
</gene>
<evidence type="ECO:0000313" key="3">
    <source>
        <dbReference type="Proteomes" id="UP001150238"/>
    </source>
</evidence>
<proteinExistence type="predicted"/>
<keyword evidence="1" id="KW-0472">Membrane</keyword>
<evidence type="ECO:0000256" key="1">
    <source>
        <dbReference type="SAM" id="Phobius"/>
    </source>
</evidence>
<accession>A0A9W8ZSP0</accession>
<protein>
    <submittedName>
        <fullName evidence="2">Uncharacterized protein</fullName>
    </submittedName>
</protein>
<feature type="transmembrane region" description="Helical" evidence="1">
    <location>
        <begin position="6"/>
        <end position="25"/>
    </location>
</feature>
<name>A0A9W8ZSP0_9AGAR</name>
<feature type="transmembrane region" description="Helical" evidence="1">
    <location>
        <begin position="62"/>
        <end position="78"/>
    </location>
</feature>
<dbReference type="AlphaFoldDB" id="A0A9W8ZSP0"/>
<evidence type="ECO:0000313" key="2">
    <source>
        <dbReference type="EMBL" id="KAJ4465668.1"/>
    </source>
</evidence>
<comment type="caution">
    <text evidence="2">The sequence shown here is derived from an EMBL/GenBank/DDBJ whole genome shotgun (WGS) entry which is preliminary data.</text>
</comment>
<keyword evidence="1" id="KW-0812">Transmembrane</keyword>
<dbReference type="EMBL" id="JANVFS010000049">
    <property type="protein sequence ID" value="KAJ4465668.1"/>
    <property type="molecule type" value="Genomic_DNA"/>
</dbReference>
<feature type="transmembrane region" description="Helical" evidence="1">
    <location>
        <begin position="90"/>
        <end position="111"/>
    </location>
</feature>
<reference evidence="2" key="2">
    <citation type="journal article" date="2023" name="Proc. Natl. Acad. Sci. U.S.A.">
        <title>A global phylogenomic analysis of the shiitake genus Lentinula.</title>
        <authorList>
            <person name="Sierra-Patev S."/>
            <person name="Min B."/>
            <person name="Naranjo-Ortiz M."/>
            <person name="Looney B."/>
            <person name="Konkel Z."/>
            <person name="Slot J.C."/>
            <person name="Sakamoto Y."/>
            <person name="Steenwyk J.L."/>
            <person name="Rokas A."/>
            <person name="Carro J."/>
            <person name="Camarero S."/>
            <person name="Ferreira P."/>
            <person name="Molpeceres G."/>
            <person name="Ruiz-Duenas F.J."/>
            <person name="Serrano A."/>
            <person name="Henrissat B."/>
            <person name="Drula E."/>
            <person name="Hughes K.W."/>
            <person name="Mata J.L."/>
            <person name="Ishikawa N.K."/>
            <person name="Vargas-Isla R."/>
            <person name="Ushijima S."/>
            <person name="Smith C.A."/>
            <person name="Donoghue J."/>
            <person name="Ahrendt S."/>
            <person name="Andreopoulos W."/>
            <person name="He G."/>
            <person name="LaButti K."/>
            <person name="Lipzen A."/>
            <person name="Ng V."/>
            <person name="Riley R."/>
            <person name="Sandor L."/>
            <person name="Barry K."/>
            <person name="Martinez A.T."/>
            <person name="Xiao Y."/>
            <person name="Gibbons J.G."/>
            <person name="Terashima K."/>
            <person name="Grigoriev I.V."/>
            <person name="Hibbett D."/>
        </authorList>
    </citation>
    <scope>NUCLEOTIDE SEQUENCE</scope>
    <source>
        <strain evidence="2">Sp2 HRB7682 ss15</strain>
    </source>
</reference>
<reference evidence="2" key="1">
    <citation type="submission" date="2022-08" db="EMBL/GenBank/DDBJ databases">
        <authorList>
            <consortium name="DOE Joint Genome Institute"/>
            <person name="Min B."/>
            <person name="Riley R."/>
            <person name="Sierra-Patev S."/>
            <person name="Naranjo-Ortiz M."/>
            <person name="Looney B."/>
            <person name="Konkel Z."/>
            <person name="Slot J.C."/>
            <person name="Sakamoto Y."/>
            <person name="Steenwyk J.L."/>
            <person name="Rokas A."/>
            <person name="Carro J."/>
            <person name="Camarero S."/>
            <person name="Ferreira P."/>
            <person name="Molpeceres G."/>
            <person name="Ruiz-Duenas F.J."/>
            <person name="Serrano A."/>
            <person name="Henrissat B."/>
            <person name="Drula E."/>
            <person name="Hughes K.W."/>
            <person name="Mata J.L."/>
            <person name="Ishikawa N.K."/>
            <person name="Vargas-Isla R."/>
            <person name="Ushijima S."/>
            <person name="Smith C.A."/>
            <person name="Ahrendt S."/>
            <person name="Andreopoulos W."/>
            <person name="He G."/>
            <person name="Labutti K."/>
            <person name="Lipzen A."/>
            <person name="Ng V."/>
            <person name="Sandor L."/>
            <person name="Barry K."/>
            <person name="Martinez A.T."/>
            <person name="Xiao Y."/>
            <person name="Gibbons J.G."/>
            <person name="Terashima K."/>
            <person name="Hibbett D.S."/>
            <person name="Grigoriev I.V."/>
        </authorList>
    </citation>
    <scope>NUCLEOTIDE SEQUENCE</scope>
    <source>
        <strain evidence="2">Sp2 HRB7682 ss15</strain>
    </source>
</reference>
<dbReference type="Proteomes" id="UP001150238">
    <property type="component" value="Unassembled WGS sequence"/>
</dbReference>
<sequence length="118" mass="13108">MKGLVAMYVTVLLLHPLYVYLLAALRNATAVRASLESLKAAAADFRQASVRNSSSKIQVREFSFNFTYSIFYIIYIALPPPSPQLKFKNYVVAGSSVFAWKLLIILIPIGLGKESDYG</sequence>
<organism evidence="2 3">
    <name type="scientific">Lentinula lateritia</name>
    <dbReference type="NCBI Taxonomy" id="40482"/>
    <lineage>
        <taxon>Eukaryota</taxon>
        <taxon>Fungi</taxon>
        <taxon>Dikarya</taxon>
        <taxon>Basidiomycota</taxon>
        <taxon>Agaricomycotina</taxon>
        <taxon>Agaricomycetes</taxon>
        <taxon>Agaricomycetidae</taxon>
        <taxon>Agaricales</taxon>
        <taxon>Marasmiineae</taxon>
        <taxon>Omphalotaceae</taxon>
        <taxon>Lentinula</taxon>
    </lineage>
</organism>
<keyword evidence="1" id="KW-1133">Transmembrane helix</keyword>